<protein>
    <submittedName>
        <fullName evidence="1">Uncharacterized protein</fullName>
    </submittedName>
</protein>
<dbReference type="EMBL" id="JWZX01000479">
    <property type="protein sequence ID" value="KOO52855.1"/>
    <property type="molecule type" value="Genomic_DNA"/>
</dbReference>
<evidence type="ECO:0000313" key="2">
    <source>
        <dbReference type="Proteomes" id="UP000037460"/>
    </source>
</evidence>
<dbReference type="AlphaFoldDB" id="A0A0M0LP50"/>
<reference evidence="2" key="1">
    <citation type="journal article" date="2015" name="PLoS Genet.">
        <title>Genome Sequence and Transcriptome Analyses of Chrysochromulina tobin: Metabolic Tools for Enhanced Algal Fitness in the Prominent Order Prymnesiales (Haptophyceae).</title>
        <authorList>
            <person name="Hovde B.T."/>
            <person name="Deodato C.R."/>
            <person name="Hunsperger H.M."/>
            <person name="Ryken S.A."/>
            <person name="Yost W."/>
            <person name="Jha R.K."/>
            <person name="Patterson J."/>
            <person name="Monnat R.J. Jr."/>
            <person name="Barlow S.B."/>
            <person name="Starkenburg S.R."/>
            <person name="Cattolico R.A."/>
        </authorList>
    </citation>
    <scope>NUCLEOTIDE SEQUENCE</scope>
    <source>
        <strain evidence="2">CCMP291</strain>
    </source>
</reference>
<keyword evidence="2" id="KW-1185">Reference proteome</keyword>
<dbReference type="Proteomes" id="UP000037460">
    <property type="component" value="Unassembled WGS sequence"/>
</dbReference>
<evidence type="ECO:0000313" key="1">
    <source>
        <dbReference type="EMBL" id="KOO52855.1"/>
    </source>
</evidence>
<accession>A0A0M0LP50</accession>
<organism evidence="1 2">
    <name type="scientific">Chrysochromulina tobinii</name>
    <dbReference type="NCBI Taxonomy" id="1460289"/>
    <lineage>
        <taxon>Eukaryota</taxon>
        <taxon>Haptista</taxon>
        <taxon>Haptophyta</taxon>
        <taxon>Prymnesiophyceae</taxon>
        <taxon>Prymnesiales</taxon>
        <taxon>Chrysochromulinaceae</taxon>
        <taxon>Chrysochromulina</taxon>
    </lineage>
</organism>
<comment type="caution">
    <text evidence="1">The sequence shown here is derived from an EMBL/GenBank/DDBJ whole genome shotgun (WGS) entry which is preliminary data.</text>
</comment>
<gene>
    <name evidence="1" type="ORF">Ctob_012731</name>
</gene>
<proteinExistence type="predicted"/>
<name>A0A0M0LP50_9EUKA</name>
<sequence length="36" mass="3912">MGKRGLQSKEAMGVGAQDFLDPTKVKKFNISINSTN</sequence>